<evidence type="ECO:0000256" key="2">
    <source>
        <dbReference type="ARBA" id="ARBA00022737"/>
    </source>
</evidence>
<comment type="caution">
    <text evidence="4">The sequence shown here is derived from an EMBL/GenBank/DDBJ whole genome shotgun (WGS) entry which is preliminary data.</text>
</comment>
<keyword evidence="1" id="KW-0433">Leucine-rich repeat</keyword>
<keyword evidence="2" id="KW-0677">Repeat</keyword>
<dbReference type="InterPro" id="IPR026906">
    <property type="entry name" value="LRR_5"/>
</dbReference>
<dbReference type="PRINTS" id="PR00019">
    <property type="entry name" value="LEURICHRPT"/>
</dbReference>
<evidence type="ECO:0000256" key="1">
    <source>
        <dbReference type="ARBA" id="ARBA00022614"/>
    </source>
</evidence>
<dbReference type="Gene3D" id="3.80.10.10">
    <property type="entry name" value="Ribonuclease Inhibitor"/>
    <property type="match status" value="4"/>
</dbReference>
<reference evidence="4" key="1">
    <citation type="submission" date="2020-08" db="EMBL/GenBank/DDBJ databases">
        <title>Genome sequencing and assembly of the red palm weevil Rhynchophorus ferrugineus.</title>
        <authorList>
            <person name="Dias G.B."/>
            <person name="Bergman C.M."/>
            <person name="Manee M."/>
        </authorList>
    </citation>
    <scope>NUCLEOTIDE SEQUENCE</scope>
    <source>
        <strain evidence="4">AA-2017</strain>
        <tissue evidence="4">Whole larva</tissue>
    </source>
</reference>
<dbReference type="Pfam" id="PF13855">
    <property type="entry name" value="LRR_8"/>
    <property type="match status" value="2"/>
</dbReference>
<protein>
    <submittedName>
        <fullName evidence="4">Uncharacterized protein</fullName>
    </submittedName>
</protein>
<dbReference type="AlphaFoldDB" id="A0A834MCF3"/>
<evidence type="ECO:0000313" key="4">
    <source>
        <dbReference type="EMBL" id="KAF7272909.1"/>
    </source>
</evidence>
<accession>A0A834MCF3</accession>
<dbReference type="SMART" id="SM00369">
    <property type="entry name" value="LRR_TYP"/>
    <property type="match status" value="6"/>
</dbReference>
<name>A0A834MCF3_RHYFE</name>
<dbReference type="InterPro" id="IPR032675">
    <property type="entry name" value="LRR_dom_sf"/>
</dbReference>
<dbReference type="FunFam" id="3.80.10.10:FF:001164">
    <property type="entry name" value="GH01279p"/>
    <property type="match status" value="1"/>
</dbReference>
<feature type="chain" id="PRO_5032548495" evidence="3">
    <location>
        <begin position="30"/>
        <end position="723"/>
    </location>
</feature>
<dbReference type="PANTHER" id="PTHR24366">
    <property type="entry name" value="IG(IMMUNOGLOBULIN) AND LRR(LEUCINE RICH REPEAT) DOMAINS"/>
    <property type="match status" value="1"/>
</dbReference>
<dbReference type="PROSITE" id="PS51450">
    <property type="entry name" value="LRR"/>
    <property type="match status" value="1"/>
</dbReference>
<keyword evidence="5" id="KW-1185">Reference proteome</keyword>
<dbReference type="InterPro" id="IPR003591">
    <property type="entry name" value="Leu-rich_rpt_typical-subtyp"/>
</dbReference>
<dbReference type="EMBL" id="JAACXV010013657">
    <property type="protein sequence ID" value="KAF7272909.1"/>
    <property type="molecule type" value="Genomic_DNA"/>
</dbReference>
<dbReference type="OrthoDB" id="2013775at2759"/>
<gene>
    <name evidence="4" type="ORF">GWI33_014345</name>
</gene>
<dbReference type="SUPFAM" id="SSF52058">
    <property type="entry name" value="L domain-like"/>
    <property type="match status" value="2"/>
</dbReference>
<evidence type="ECO:0000313" key="5">
    <source>
        <dbReference type="Proteomes" id="UP000625711"/>
    </source>
</evidence>
<feature type="signal peptide" evidence="3">
    <location>
        <begin position="1"/>
        <end position="29"/>
    </location>
</feature>
<keyword evidence="3" id="KW-0732">Signal</keyword>
<dbReference type="Pfam" id="PF13306">
    <property type="entry name" value="LRR_5"/>
    <property type="match status" value="1"/>
</dbReference>
<proteinExistence type="predicted"/>
<dbReference type="PANTHER" id="PTHR24366:SF96">
    <property type="entry name" value="LEUCINE RICH REPEAT CONTAINING 53"/>
    <property type="match status" value="1"/>
</dbReference>
<dbReference type="Proteomes" id="UP000625711">
    <property type="component" value="Unassembled WGS sequence"/>
</dbReference>
<organism evidence="4 5">
    <name type="scientific">Rhynchophorus ferrugineus</name>
    <name type="common">Red palm weevil</name>
    <name type="synonym">Curculio ferrugineus</name>
    <dbReference type="NCBI Taxonomy" id="354439"/>
    <lineage>
        <taxon>Eukaryota</taxon>
        <taxon>Metazoa</taxon>
        <taxon>Ecdysozoa</taxon>
        <taxon>Arthropoda</taxon>
        <taxon>Hexapoda</taxon>
        <taxon>Insecta</taxon>
        <taxon>Pterygota</taxon>
        <taxon>Neoptera</taxon>
        <taxon>Endopterygota</taxon>
        <taxon>Coleoptera</taxon>
        <taxon>Polyphaga</taxon>
        <taxon>Cucujiformia</taxon>
        <taxon>Curculionidae</taxon>
        <taxon>Dryophthorinae</taxon>
        <taxon>Rhynchophorus</taxon>
    </lineage>
</organism>
<dbReference type="InterPro" id="IPR001611">
    <property type="entry name" value="Leu-rich_rpt"/>
</dbReference>
<sequence>MENKTTGIDTIRKTIILYISLALFQSVYGEKCFHTVEDHTFTITCEGATMEDYLDDIFEMKIHIRDFKDNKGTFYINIKLHNCNLSHIDEWIYIPWEEYMQQVSELRITNSSINHIQSLNRFNELKILDLSSNDINDYAFLESMKSLTHLYLAHNNFSPDSSLFDYIRGLYRLSVIDLSYSNLKNFTMSLRNNIVNCNLSHSNNLREIFFYGRDYNIYNLDLTDNRNLIACHLNYIYIGHLDLSNSYQDFTDILRDTQICDKITLKDNYLPVLNETTLNLNFFYCGRRSILGLSIDLSNTSLADISEAFFSGRILNELNLSFNNLSKLEYPLFFESKLVNLNLSSSNISSLSPKVFSSLTVKTIDLSNNNLRWLDGTFSRAHTIKKIILSSNPIASITKSAFKKCRDLESLDLTNTYALYSGNVFATLPSLRNFDASFSKSLYTPEILNMNLSSLTIVNSRLDKLNSSSFKGFYRLKRLTFVNSSSSGMSKNVFKGLYSLMYIDISGLSDLNIDPRIFKPLKYLKVLDLSNYNLTDLQNNLNTLQSLEILNLSSNVLQLKKDSFSGLRKLQVLCLTDNKLSSLPVGLFASLKKLTDLYLNKNYLSQLDPGIFSNLNSLEMLDLSHNQLTANSLHNIVPISVSNMKYLYLQNNYIRMQSRSNVDYYFSIIVNHPSLKRIDVNNNEWRCSILFYLLLLLRNNYISYLPDDPSYKETNIDGIRCTS</sequence>
<evidence type="ECO:0000256" key="3">
    <source>
        <dbReference type="SAM" id="SignalP"/>
    </source>
</evidence>